<dbReference type="Pfam" id="PF00246">
    <property type="entry name" value="Peptidase_M14"/>
    <property type="match status" value="5"/>
</dbReference>
<dbReference type="CDD" id="cd11308">
    <property type="entry name" value="Peptidase_M14NE-CP-C_like"/>
    <property type="match status" value="2"/>
</dbReference>
<evidence type="ECO:0000256" key="3">
    <source>
        <dbReference type="ARBA" id="ARBA00022645"/>
    </source>
</evidence>
<keyword evidence="8" id="KW-0325">Glycoprotein</keyword>
<dbReference type="PROSITE" id="PS00132">
    <property type="entry name" value="CARBOXYPEPT_ZN_1"/>
    <property type="match status" value="2"/>
</dbReference>
<dbReference type="OrthoDB" id="10249045at2759"/>
<feature type="active site" description="Proton donor/acceptor" evidence="9">
    <location>
        <position position="324"/>
    </location>
</feature>
<feature type="active site" description="Proton donor/acceptor" evidence="9">
    <location>
        <position position="746"/>
    </location>
</feature>
<protein>
    <submittedName>
        <fullName evidence="12">Carboxypeptidase D</fullName>
    </submittedName>
</protein>
<evidence type="ECO:0000256" key="5">
    <source>
        <dbReference type="ARBA" id="ARBA00022723"/>
    </source>
</evidence>
<evidence type="ECO:0000259" key="11">
    <source>
        <dbReference type="PROSITE" id="PS52035"/>
    </source>
</evidence>
<feature type="domain" description="Peptidase M14" evidence="11">
    <location>
        <begin position="869"/>
        <end position="1157"/>
    </location>
</feature>
<evidence type="ECO:0000256" key="6">
    <source>
        <dbReference type="ARBA" id="ARBA00022801"/>
    </source>
</evidence>
<dbReference type="Pfam" id="PF13620">
    <property type="entry name" value="CarboxypepD_reg"/>
    <property type="match status" value="2"/>
</dbReference>
<organism evidence="12 13">
    <name type="scientific">Holothuria leucospilota</name>
    <name type="common">Black long sea cucumber</name>
    <name type="synonym">Mertensiothuria leucospilota</name>
    <dbReference type="NCBI Taxonomy" id="206669"/>
    <lineage>
        <taxon>Eukaryota</taxon>
        <taxon>Metazoa</taxon>
        <taxon>Echinodermata</taxon>
        <taxon>Eleutherozoa</taxon>
        <taxon>Echinozoa</taxon>
        <taxon>Holothuroidea</taxon>
        <taxon>Aspidochirotacea</taxon>
        <taxon>Aspidochirotida</taxon>
        <taxon>Holothuriidae</taxon>
        <taxon>Holothuria</taxon>
    </lineage>
</organism>
<keyword evidence="6" id="KW-0378">Hydrolase</keyword>
<dbReference type="Gene3D" id="3.40.630.10">
    <property type="entry name" value="Zn peptidases"/>
    <property type="match status" value="4"/>
</dbReference>
<keyword evidence="13" id="KW-1185">Reference proteome</keyword>
<dbReference type="PROSITE" id="PS00133">
    <property type="entry name" value="CARBOXYPEPT_ZN_2"/>
    <property type="match status" value="2"/>
</dbReference>
<dbReference type="PANTHER" id="PTHR11532">
    <property type="entry name" value="PROTEASE M14 CARBOXYPEPTIDASE"/>
    <property type="match status" value="1"/>
</dbReference>
<keyword evidence="3 12" id="KW-0121">Carboxypeptidase</keyword>
<evidence type="ECO:0000256" key="8">
    <source>
        <dbReference type="ARBA" id="ARBA00023180"/>
    </source>
</evidence>
<dbReference type="GO" id="GO:0006518">
    <property type="term" value="P:peptide metabolic process"/>
    <property type="evidence" value="ECO:0007669"/>
    <property type="project" value="TreeGrafter"/>
</dbReference>
<dbReference type="CDD" id="cd03858">
    <property type="entry name" value="M14_CP_N-E_like"/>
    <property type="match status" value="1"/>
</dbReference>
<feature type="domain" description="Peptidase M14" evidence="11">
    <location>
        <begin position="485"/>
        <end position="776"/>
    </location>
</feature>
<evidence type="ECO:0000256" key="2">
    <source>
        <dbReference type="ARBA" id="ARBA00005988"/>
    </source>
</evidence>
<keyword evidence="5" id="KW-0479">Metal-binding</keyword>
<dbReference type="PRINTS" id="PR00765">
    <property type="entry name" value="CRBOXYPTASEA"/>
</dbReference>
<name>A0A9Q1CER3_HOLLE</name>
<feature type="domain" description="Peptidase M14" evidence="11">
    <location>
        <begin position="60"/>
        <end position="354"/>
    </location>
</feature>
<sequence>MSVGKHHRTQCKRQKYFCTFLAGVFVVCLIMLLTIILVAALTFSSTSGQYSSSAAKLEFVYHNYESLTELLFNISQEFPHITNLSSIGKTVENRDLWVLQITDNPGELEPGEPWFKYVGNMHGNEAVGREILIYLIQYLCGQYGKDDKVKTLVDNTNIYIMPSMNPDGFEISKEGTCSGSHGRQNGNGVDLNRNFPDQFDTPPEQKWMHREPETKAMMKWIEANPFVLSANLHGGSIVASYPFDDSSHHMYQGFYSESPDDKLFKELALTYAGHHLYMSEGTGCNSNTVEFPNGITNGAKWYDVPGGMQDFNYVYSNCFEITVELSCCKHPETERLQPEWANNKESLIAYMEKVHTGLKGFVKDSQSGLGIPNAIIQVAGIAKNVTSFVHGDYWRLLVPGTYIVTAHAEGYVRSEPTDVHVLGGPATSLEFHLSPRSDPFTTRRGSESELENLEKLSQKVQGKFNLVDTALLKRDIDLIEPSEYVHHNHHQMETFLNKTVRDYPDITRLYSIGQSVNGRLLWVLEITDNPGHHEPGEPEFKYVGGIHGNEVVGREMLLMLIDVLCKNYETSEMVQNLVNNTRIHFLPSMNPDGREISRQTANVGHDLHGRNNGANIDLNRNFPDQFKDIPNQQPETLAVMEWTSSVPFALSASLHGGTIVANYPYDDNRNFRDEYSKCPDDAIFRQLATAYASAHPVMKTGYPCPVQEPHERFDQGITNGAQWYSVAGGMQDWNYLHTNCFELTIEVSCIKFPPASDLPDYWNQNKASLFNLLGEVHNGVKGFVRDVHGTGIAGASISVDTIAHNITTAEDGDYWRLLAPGGYQITASADGYEPVTRPVHVLQGERAVDVNFVLQHKRNSFSQSQNFSRYMNNFDFLKNFASLETNYSRYLSVKVELLGSTKGGMRIRSVQLTERDQHQPVPLKERPHVAIIGGLRGSESVGREMVYGLIKHICEGAKHHDERIFRILGSTVISFLPVLDADGFTNAQEGTCESNDASILNPNSITPEGAVTLNRTEMMFLKMFLDAEEYSLVLSVEAGGMWVRYPLDKEYSSYDTTLGSKTEDDDILAYFARQYVAKHPGMAKSDGQCNSKTVKGSVVRGNQLTPIDNSLQDYMYIKRGVFMLTAHISCCSYPPVSELDNLWNSNLEPMLSFIELAQTGVRGEITFTKEVTRNVTPKIRISQHNRNFRVERETGRFHQILPPDPVSLEVSSLGCLTQTRTIKVKDMTVINFEMEKATSIDLYHDYIEMETLLRQFAKKYPDQTVLTSIGKSVGGRDIYALEISRHPGKHRFGVPEIKLVSGIMGNERSGREYLLALADFLLKSYKKDDEITKLLDIVTIHLLPNANPDGGEVDIRQGSCNGKAGRENANNVLLFTDFTDTDTSPGSSQQPETTALIAWSGSRPFALSVALYGGSVVMSMKDDMVTPADQTLMDSLSKQYYQETGVNMDNPCPGTTSIGSIPEGAASSGHSMASYNYHQLNCPELSLMVDCCPSGQEDVQLMILQNNWKKQQTALLSLIKEAVNAVIIYVHTPEGRPIAGASIQIKNYPEHLVTSASGELFKLMAPGNYHITVSHIGFSGVEKTISVKTEEVTNVEITLEDDHKFMKESLLLMFGVAATTFAMTIFLLICICKCCQPERRSPRKQGFFQLDTHSMDDEEYSDRVGLKDFGKKKLLSNGYEYHDNPDSEEDDLDVVFSR</sequence>
<dbReference type="GO" id="GO:0005615">
    <property type="term" value="C:extracellular space"/>
    <property type="evidence" value="ECO:0007669"/>
    <property type="project" value="TreeGrafter"/>
</dbReference>
<dbReference type="Gene3D" id="2.60.40.1120">
    <property type="entry name" value="Carboxypeptidase-like, regulatory domain"/>
    <property type="match status" value="3"/>
</dbReference>
<accession>A0A9Q1CER3</accession>
<keyword evidence="10" id="KW-1133">Transmembrane helix</keyword>
<dbReference type="InterPro" id="IPR008969">
    <property type="entry name" value="CarboxyPept-like_regulatory"/>
</dbReference>
<dbReference type="PROSITE" id="PS52035">
    <property type="entry name" value="PEPTIDASE_M14"/>
    <property type="match status" value="4"/>
</dbReference>
<comment type="similarity">
    <text evidence="2 9">Belongs to the peptidase M14 family.</text>
</comment>
<comment type="caution">
    <text evidence="12">The sequence shown here is derived from an EMBL/GenBank/DDBJ whole genome shotgun (WGS) entry which is preliminary data.</text>
</comment>
<comment type="cofactor">
    <cofactor evidence="1">
        <name>Zn(2+)</name>
        <dbReference type="ChEBI" id="CHEBI:29105"/>
    </cofactor>
</comment>
<comment type="caution">
    <text evidence="9">Lacks conserved residue(s) required for the propagation of feature annotation.</text>
</comment>
<dbReference type="PANTHER" id="PTHR11532:SF73">
    <property type="entry name" value="CARBOXYPEPTIDASE D"/>
    <property type="match status" value="1"/>
</dbReference>
<keyword evidence="10" id="KW-0472">Membrane</keyword>
<evidence type="ECO:0000256" key="9">
    <source>
        <dbReference type="PROSITE-ProRule" id="PRU01379"/>
    </source>
</evidence>
<dbReference type="SMART" id="SM00631">
    <property type="entry name" value="Zn_pept"/>
    <property type="match status" value="3"/>
</dbReference>
<reference evidence="12" key="1">
    <citation type="submission" date="2021-10" db="EMBL/GenBank/DDBJ databases">
        <title>Tropical sea cucumber genome reveals ecological adaptation and Cuvierian tubules defense mechanism.</title>
        <authorList>
            <person name="Chen T."/>
        </authorList>
    </citation>
    <scope>NUCLEOTIDE SEQUENCE</scope>
    <source>
        <strain evidence="12">Nanhai2018</strain>
        <tissue evidence="12">Muscle</tissue>
    </source>
</reference>
<feature type="transmembrane region" description="Helical" evidence="10">
    <location>
        <begin position="1610"/>
        <end position="1635"/>
    </location>
</feature>
<feature type="domain" description="Peptidase M14" evidence="11">
    <location>
        <begin position="1242"/>
        <end position="1510"/>
    </location>
</feature>
<evidence type="ECO:0000256" key="1">
    <source>
        <dbReference type="ARBA" id="ARBA00001947"/>
    </source>
</evidence>
<feature type="transmembrane region" description="Helical" evidence="10">
    <location>
        <begin position="20"/>
        <end position="43"/>
    </location>
</feature>
<dbReference type="FunFam" id="3.40.630.10:FF:000020">
    <property type="entry name" value="Carboxypeptidase D"/>
    <property type="match status" value="2"/>
</dbReference>
<dbReference type="CDD" id="cd03868">
    <property type="entry name" value="M14_CPD_I"/>
    <property type="match status" value="1"/>
</dbReference>
<dbReference type="EMBL" id="JAIZAY010000004">
    <property type="protein sequence ID" value="KAJ8043982.1"/>
    <property type="molecule type" value="Genomic_DNA"/>
</dbReference>
<evidence type="ECO:0000313" key="13">
    <source>
        <dbReference type="Proteomes" id="UP001152320"/>
    </source>
</evidence>
<evidence type="ECO:0000256" key="4">
    <source>
        <dbReference type="ARBA" id="ARBA00022670"/>
    </source>
</evidence>
<keyword evidence="7" id="KW-0862">Zinc</keyword>
<evidence type="ECO:0000256" key="7">
    <source>
        <dbReference type="ARBA" id="ARBA00022833"/>
    </source>
</evidence>
<dbReference type="GO" id="GO:0008270">
    <property type="term" value="F:zinc ion binding"/>
    <property type="evidence" value="ECO:0007669"/>
    <property type="project" value="InterPro"/>
</dbReference>
<keyword evidence="4" id="KW-0645">Protease</keyword>
<dbReference type="FunFam" id="2.60.40.1120:FF:000004">
    <property type="entry name" value="Carboxypeptidase E"/>
    <property type="match status" value="1"/>
</dbReference>
<keyword evidence="10" id="KW-0812">Transmembrane</keyword>
<evidence type="ECO:0000256" key="10">
    <source>
        <dbReference type="SAM" id="Phobius"/>
    </source>
</evidence>
<evidence type="ECO:0000313" key="12">
    <source>
        <dbReference type="EMBL" id="KAJ8043982.1"/>
    </source>
</evidence>
<dbReference type="InterPro" id="IPR000834">
    <property type="entry name" value="Peptidase_M14"/>
</dbReference>
<dbReference type="Pfam" id="PF13715">
    <property type="entry name" value="CarbopepD_reg_2"/>
    <property type="match status" value="1"/>
</dbReference>
<dbReference type="InterPro" id="IPR057246">
    <property type="entry name" value="CARBOXYPEPT_ZN_1"/>
</dbReference>
<dbReference type="InterPro" id="IPR057247">
    <property type="entry name" value="CARBOXYPEPT_ZN_2"/>
</dbReference>
<proteinExistence type="inferred from homology"/>
<dbReference type="GO" id="GO:0016485">
    <property type="term" value="P:protein processing"/>
    <property type="evidence" value="ECO:0007669"/>
    <property type="project" value="TreeGrafter"/>
</dbReference>
<dbReference type="Proteomes" id="UP001152320">
    <property type="component" value="Chromosome 4"/>
</dbReference>
<dbReference type="InterPro" id="IPR050753">
    <property type="entry name" value="Peptidase_M14_domain"/>
</dbReference>
<gene>
    <name evidence="12" type="ORF">HOLleu_11313</name>
</gene>
<dbReference type="GO" id="GO:0004181">
    <property type="term" value="F:metallocarboxypeptidase activity"/>
    <property type="evidence" value="ECO:0007669"/>
    <property type="project" value="InterPro"/>
</dbReference>
<dbReference type="SUPFAM" id="SSF49464">
    <property type="entry name" value="Carboxypeptidase regulatory domain-like"/>
    <property type="match status" value="3"/>
</dbReference>
<dbReference type="SUPFAM" id="SSF53187">
    <property type="entry name" value="Zn-dependent exopeptidases"/>
    <property type="match status" value="4"/>
</dbReference>